<dbReference type="EMBL" id="JBEPFB010000032">
    <property type="protein sequence ID" value="MER7379400.1"/>
    <property type="molecule type" value="Genomic_DNA"/>
</dbReference>
<organism evidence="3 4">
    <name type="scientific">Streptomyces lanatus</name>
    <dbReference type="NCBI Taxonomy" id="66900"/>
    <lineage>
        <taxon>Bacteria</taxon>
        <taxon>Bacillati</taxon>
        <taxon>Actinomycetota</taxon>
        <taxon>Actinomycetes</taxon>
        <taxon>Kitasatosporales</taxon>
        <taxon>Streptomycetaceae</taxon>
        <taxon>Streptomyces</taxon>
    </lineage>
</organism>
<protein>
    <submittedName>
        <fullName evidence="3">Substrate-binding domain-containing protein</fullName>
    </submittedName>
</protein>
<dbReference type="InterPro" id="IPR050811">
    <property type="entry name" value="Phosphate_ABC_transporter"/>
</dbReference>
<evidence type="ECO:0000313" key="4">
    <source>
        <dbReference type="Proteomes" id="UP001486207"/>
    </source>
</evidence>
<dbReference type="Pfam" id="PF12849">
    <property type="entry name" value="PBP_like_2"/>
    <property type="match status" value="1"/>
</dbReference>
<evidence type="ECO:0000313" key="3">
    <source>
        <dbReference type="EMBL" id="MER7379400.1"/>
    </source>
</evidence>
<reference evidence="3 4" key="1">
    <citation type="submission" date="2024-06" db="EMBL/GenBank/DDBJ databases">
        <title>The Natural Products Discovery Center: Release of the First 8490 Sequenced Strains for Exploring Actinobacteria Biosynthetic Diversity.</title>
        <authorList>
            <person name="Kalkreuter E."/>
            <person name="Kautsar S.A."/>
            <person name="Yang D."/>
            <person name="Bader C.D."/>
            <person name="Teijaro C.N."/>
            <person name="Fluegel L."/>
            <person name="Davis C.M."/>
            <person name="Simpson J.R."/>
            <person name="Lauterbach L."/>
            <person name="Steele A.D."/>
            <person name="Gui C."/>
            <person name="Meng S."/>
            <person name="Li G."/>
            <person name="Viehrig K."/>
            <person name="Ye F."/>
            <person name="Su P."/>
            <person name="Kiefer A.F."/>
            <person name="Nichols A."/>
            <person name="Cepeda A.J."/>
            <person name="Yan W."/>
            <person name="Fan B."/>
            <person name="Jiang Y."/>
            <person name="Adhikari A."/>
            <person name="Zheng C.-J."/>
            <person name="Schuster L."/>
            <person name="Cowan T.M."/>
            <person name="Smanski M.J."/>
            <person name="Chevrette M.G."/>
            <person name="De Carvalho L.P.S."/>
            <person name="Shen B."/>
        </authorList>
    </citation>
    <scope>NUCLEOTIDE SEQUENCE [LARGE SCALE GENOMIC DNA]</scope>
    <source>
        <strain evidence="3 4">NPDC000155</strain>
    </source>
</reference>
<dbReference type="InterPro" id="IPR024370">
    <property type="entry name" value="PBP_domain"/>
</dbReference>
<evidence type="ECO:0000259" key="2">
    <source>
        <dbReference type="Pfam" id="PF12849"/>
    </source>
</evidence>
<dbReference type="SUPFAM" id="SSF53850">
    <property type="entry name" value="Periplasmic binding protein-like II"/>
    <property type="match status" value="1"/>
</dbReference>
<dbReference type="PANTHER" id="PTHR30570:SF1">
    <property type="entry name" value="PHOSPHATE-BINDING PROTEIN PSTS"/>
    <property type="match status" value="1"/>
</dbReference>
<proteinExistence type="predicted"/>
<dbReference type="Proteomes" id="UP001486207">
    <property type="component" value="Unassembled WGS sequence"/>
</dbReference>
<evidence type="ECO:0000256" key="1">
    <source>
        <dbReference type="ARBA" id="ARBA00022729"/>
    </source>
</evidence>
<dbReference type="RefSeq" id="WP_229912536.1">
    <property type="nucleotide sequence ID" value="NZ_BNBM01000030.1"/>
</dbReference>
<accession>A0ABV1Y6B2</accession>
<comment type="caution">
    <text evidence="3">The sequence shown here is derived from an EMBL/GenBank/DDBJ whole genome shotgun (WGS) entry which is preliminary data.</text>
</comment>
<keyword evidence="1" id="KW-0732">Signal</keyword>
<name>A0ABV1Y6B2_9ACTN</name>
<dbReference type="Gene3D" id="3.40.190.10">
    <property type="entry name" value="Periplasmic binding protein-like II"/>
    <property type="match status" value="2"/>
</dbReference>
<keyword evidence="4" id="KW-1185">Reference proteome</keyword>
<feature type="domain" description="PBP" evidence="2">
    <location>
        <begin position="59"/>
        <end position="247"/>
    </location>
</feature>
<sequence>MRAAAEDYVDRCEGAGTAIPLDDNPFKGSGEGVTEIEQAGDDAGTEVGEGLGDHITFSDGLASSGHPRLIPRPIAFSVFTLVVSKDAGVENLTLKQVRDLFAGRVRKWSDIGGNPVPVHLINRDPGSGTRSTLVDKVLDGKEPPQFTVRDCAALDPDRYGTCEVTSTDTLLNRTASTPGAIGYSEAAGVDGHKAAGNLVKLRIDGREPTAQGVEDTNYPYWQTEYAYTYGSAPAGSVAAAFLNFLTQQSGRDILHAHGHGLCSEAENSGECRPI</sequence>
<gene>
    <name evidence="3" type="ORF">ABT384_43135</name>
</gene>
<dbReference type="PANTHER" id="PTHR30570">
    <property type="entry name" value="PERIPLASMIC PHOSPHATE BINDING COMPONENT OF PHOSPHATE ABC TRANSPORTER"/>
    <property type="match status" value="1"/>
</dbReference>